<keyword evidence="1" id="KW-0812">Transmembrane</keyword>
<proteinExistence type="predicted"/>
<dbReference type="InterPro" id="IPR029058">
    <property type="entry name" value="AB_hydrolase_fold"/>
</dbReference>
<evidence type="ECO:0000313" key="4">
    <source>
        <dbReference type="Proteomes" id="UP001165060"/>
    </source>
</evidence>
<dbReference type="PRINTS" id="PR00412">
    <property type="entry name" value="EPOXHYDRLASE"/>
</dbReference>
<keyword evidence="4" id="KW-1185">Reference proteome</keyword>
<reference evidence="3 4" key="1">
    <citation type="journal article" date="2023" name="Commun. Biol.">
        <title>Genome analysis of Parmales, the sister group of diatoms, reveals the evolutionary specialization of diatoms from phago-mixotrophs to photoautotrophs.</title>
        <authorList>
            <person name="Ban H."/>
            <person name="Sato S."/>
            <person name="Yoshikawa S."/>
            <person name="Yamada K."/>
            <person name="Nakamura Y."/>
            <person name="Ichinomiya M."/>
            <person name="Sato N."/>
            <person name="Blanc-Mathieu R."/>
            <person name="Endo H."/>
            <person name="Kuwata A."/>
            <person name="Ogata H."/>
        </authorList>
    </citation>
    <scope>NUCLEOTIDE SEQUENCE [LARGE SCALE GENOMIC DNA]</scope>
</reference>
<dbReference type="SUPFAM" id="SSF53474">
    <property type="entry name" value="alpha/beta-Hydrolases"/>
    <property type="match status" value="1"/>
</dbReference>
<name>A0ABQ6MFV2_9STRA</name>
<dbReference type="Gene3D" id="3.40.50.1820">
    <property type="entry name" value="alpha/beta hydrolase"/>
    <property type="match status" value="1"/>
</dbReference>
<dbReference type="InterPro" id="IPR050266">
    <property type="entry name" value="AB_hydrolase_sf"/>
</dbReference>
<accession>A0ABQ6MFV2</accession>
<keyword evidence="1" id="KW-1133">Transmembrane helix</keyword>
<evidence type="ECO:0000259" key="2">
    <source>
        <dbReference type="Pfam" id="PF00561"/>
    </source>
</evidence>
<dbReference type="PANTHER" id="PTHR43798:SF33">
    <property type="entry name" value="HYDROLASE, PUTATIVE (AFU_ORTHOLOGUE AFUA_2G14860)-RELATED"/>
    <property type="match status" value="1"/>
</dbReference>
<dbReference type="EMBL" id="BRYB01002793">
    <property type="protein sequence ID" value="GMI25566.1"/>
    <property type="molecule type" value="Genomic_DNA"/>
</dbReference>
<protein>
    <recommendedName>
        <fullName evidence="2">AB hydrolase-1 domain-containing protein</fullName>
    </recommendedName>
</protein>
<evidence type="ECO:0000313" key="3">
    <source>
        <dbReference type="EMBL" id="GMI25566.1"/>
    </source>
</evidence>
<sequence>MAAKRASTCRWQKTTLTPAWQSTSPNLRSLAGFAPASPPSLKALTASLRVSSTPSPFKKPPPTICFYSGFPDTFNSFHKVYPAYLKTHHVIISIMPYYDQKSLPFSSPFGPSFPSVVSRLDAILAPAVAAGSPITLVGHDWGAYISSRFVAQHPSVVDKLVLLDVSTSLDPASLPLIVMYQLTSVLSFLLGLVPIVGRFIGLLPIVLYPWKTIGPTPSEWNMPRDKMEVRPFMCYPYFQMFLGSPLSGDWKYLSPKLPETVPTMFCYGGRKRCFFHNREFLRTLHEREGSEYHEMNCGHWIQTQQPERLVELMNDFGV</sequence>
<gene>
    <name evidence="3" type="ORF">TeGR_g10463</name>
</gene>
<comment type="caution">
    <text evidence="3">The sequence shown here is derived from an EMBL/GenBank/DDBJ whole genome shotgun (WGS) entry which is preliminary data.</text>
</comment>
<dbReference type="Proteomes" id="UP001165060">
    <property type="component" value="Unassembled WGS sequence"/>
</dbReference>
<organism evidence="3 4">
    <name type="scientific">Tetraparma gracilis</name>
    <dbReference type="NCBI Taxonomy" id="2962635"/>
    <lineage>
        <taxon>Eukaryota</taxon>
        <taxon>Sar</taxon>
        <taxon>Stramenopiles</taxon>
        <taxon>Ochrophyta</taxon>
        <taxon>Bolidophyceae</taxon>
        <taxon>Parmales</taxon>
        <taxon>Triparmaceae</taxon>
        <taxon>Tetraparma</taxon>
    </lineage>
</organism>
<dbReference type="InterPro" id="IPR000073">
    <property type="entry name" value="AB_hydrolase_1"/>
</dbReference>
<dbReference type="Pfam" id="PF00561">
    <property type="entry name" value="Abhydrolase_1"/>
    <property type="match status" value="1"/>
</dbReference>
<evidence type="ECO:0000256" key="1">
    <source>
        <dbReference type="SAM" id="Phobius"/>
    </source>
</evidence>
<feature type="transmembrane region" description="Helical" evidence="1">
    <location>
        <begin position="185"/>
        <end position="210"/>
    </location>
</feature>
<feature type="domain" description="AB hydrolase-1" evidence="2">
    <location>
        <begin position="62"/>
        <end position="189"/>
    </location>
</feature>
<dbReference type="InterPro" id="IPR000639">
    <property type="entry name" value="Epox_hydrolase-like"/>
</dbReference>
<dbReference type="PANTHER" id="PTHR43798">
    <property type="entry name" value="MONOACYLGLYCEROL LIPASE"/>
    <property type="match status" value="1"/>
</dbReference>
<keyword evidence="1" id="KW-0472">Membrane</keyword>